<dbReference type="PATRIC" id="fig|1193502.14.peg.1564"/>
<dbReference type="STRING" id="1193502.SHALO_1541"/>
<keyword evidence="1" id="KW-0812">Transmembrane</keyword>
<evidence type="ECO:0000313" key="3">
    <source>
        <dbReference type="Proteomes" id="UP000094609"/>
    </source>
</evidence>
<organism evidence="2 3">
    <name type="scientific">Sulfurospirillum halorespirans DSM 13726</name>
    <dbReference type="NCBI Taxonomy" id="1193502"/>
    <lineage>
        <taxon>Bacteria</taxon>
        <taxon>Pseudomonadati</taxon>
        <taxon>Campylobacterota</taxon>
        <taxon>Epsilonproteobacteria</taxon>
        <taxon>Campylobacterales</taxon>
        <taxon>Sulfurospirillaceae</taxon>
        <taxon>Sulfurospirillum</taxon>
    </lineage>
</organism>
<evidence type="ECO:0000256" key="1">
    <source>
        <dbReference type="SAM" id="Phobius"/>
    </source>
</evidence>
<dbReference type="RefSeq" id="WP_025344713.1">
    <property type="nucleotide sequence ID" value="NZ_CP017111.1"/>
</dbReference>
<gene>
    <name evidence="2" type="ORF">SHALO_1541</name>
</gene>
<reference evidence="3" key="1">
    <citation type="submission" date="2016-08" db="EMBL/GenBank/DDBJ databases">
        <title>Complete genome sequence of the organohalide-respiring Epsilonproteobacterium Sulfurospirillum halorespirans.</title>
        <authorList>
            <person name="Goris T."/>
            <person name="Zimmermann J."/>
            <person name="Schenz B."/>
            <person name="Lemos M."/>
            <person name="Hackermueller J."/>
            <person name="Diekert G."/>
        </authorList>
    </citation>
    <scope>NUCLEOTIDE SEQUENCE [LARGE SCALE GENOMIC DNA]</scope>
    <source>
        <strain>DSM 13726</strain>
        <strain evidence="3">PCE-M2</strain>
    </source>
</reference>
<accession>A0A1D7TK09</accession>
<keyword evidence="1" id="KW-1133">Transmembrane helix</keyword>
<dbReference type="EMBL" id="CP017111">
    <property type="protein sequence ID" value="AOO65316.1"/>
    <property type="molecule type" value="Genomic_DNA"/>
</dbReference>
<proteinExistence type="predicted"/>
<protein>
    <submittedName>
        <fullName evidence="2">BacA superfamily protein</fullName>
    </submittedName>
</protein>
<evidence type="ECO:0000313" key="2">
    <source>
        <dbReference type="EMBL" id="AOO65316.1"/>
    </source>
</evidence>
<dbReference type="AlphaFoldDB" id="A0A1D7TK09"/>
<dbReference type="Proteomes" id="UP000094609">
    <property type="component" value="Chromosome"/>
</dbReference>
<feature type="transmembrane region" description="Helical" evidence="1">
    <location>
        <begin position="27"/>
        <end position="47"/>
    </location>
</feature>
<name>A0A1D7TK09_9BACT</name>
<keyword evidence="3" id="KW-1185">Reference proteome</keyword>
<sequence length="61" mass="7070">MFNNSALALFLFLGSYVLYEPGMKTEMVVFLLYCVFLGIVALGLVLFGHHPWVKKWLDRLF</sequence>
<dbReference type="KEGG" id="shal:SHALO_1541"/>
<keyword evidence="1" id="KW-0472">Membrane</keyword>